<dbReference type="InterPro" id="IPR052035">
    <property type="entry name" value="ZnF_BED_domain_contain"/>
</dbReference>
<protein>
    <recommendedName>
        <fullName evidence="8">BED-type domain-containing protein</fullName>
    </recommendedName>
</protein>
<reference evidence="10" key="1">
    <citation type="journal article" date="2019" name="Gigascience">
        <title>De novo genome assembly of the endangered Acer yangbiense, a plant species with extremely small populations endemic to Yunnan Province, China.</title>
        <authorList>
            <person name="Yang J."/>
            <person name="Wariss H.M."/>
            <person name="Tao L."/>
            <person name="Zhang R."/>
            <person name="Yun Q."/>
            <person name="Hollingsworth P."/>
            <person name="Dao Z."/>
            <person name="Luo G."/>
            <person name="Guo H."/>
            <person name="Ma Y."/>
            <person name="Sun W."/>
        </authorList>
    </citation>
    <scope>NUCLEOTIDE SEQUENCE [LARGE SCALE GENOMIC DNA]</scope>
    <source>
        <strain evidence="10">cv. Malutang</strain>
    </source>
</reference>
<proteinExistence type="predicted"/>
<dbReference type="AlphaFoldDB" id="A0A5C7H589"/>
<dbReference type="Pfam" id="PF14372">
    <property type="entry name" value="hAT-like_RNase-H"/>
    <property type="match status" value="1"/>
</dbReference>
<evidence type="ECO:0000256" key="2">
    <source>
        <dbReference type="ARBA" id="ARBA00022771"/>
    </source>
</evidence>
<keyword evidence="10" id="KW-1185">Reference proteome</keyword>
<dbReference type="InterPro" id="IPR025525">
    <property type="entry name" value="hAT-like_transposase_RNase-H"/>
</dbReference>
<evidence type="ECO:0000256" key="6">
    <source>
        <dbReference type="ARBA" id="ARBA00023163"/>
    </source>
</evidence>
<comment type="caution">
    <text evidence="9">The sequence shown here is derived from an EMBL/GenBank/DDBJ whole genome shotgun (WGS) entry which is preliminary data.</text>
</comment>
<dbReference type="PROSITE" id="PS50808">
    <property type="entry name" value="ZF_BED"/>
    <property type="match status" value="1"/>
</dbReference>
<keyword evidence="3" id="KW-0862">Zinc</keyword>
<evidence type="ECO:0000313" key="9">
    <source>
        <dbReference type="EMBL" id="TXG51602.1"/>
    </source>
</evidence>
<evidence type="ECO:0000256" key="5">
    <source>
        <dbReference type="ARBA" id="ARBA00023125"/>
    </source>
</evidence>
<dbReference type="SUPFAM" id="SSF53098">
    <property type="entry name" value="Ribonuclease H-like"/>
    <property type="match status" value="1"/>
</dbReference>
<dbReference type="Pfam" id="PF02892">
    <property type="entry name" value="zf-BED"/>
    <property type="match status" value="1"/>
</dbReference>
<dbReference type="GO" id="GO:0008270">
    <property type="term" value="F:zinc ion binding"/>
    <property type="evidence" value="ECO:0007669"/>
    <property type="project" value="UniProtKB-KW"/>
</dbReference>
<dbReference type="InterPro" id="IPR003656">
    <property type="entry name" value="Znf_BED"/>
</dbReference>
<dbReference type="SUPFAM" id="SSF140996">
    <property type="entry name" value="Hermes dimerisation domain"/>
    <property type="match status" value="1"/>
</dbReference>
<sequence>MEKELEPNQDRKIQNLRSAMWLSFTRIKKGTRAMCNFCKKDYAAIPGKNGTSTLKRHLDNCGKYQNTLADKKQKTLTRVEGGGKGKTADVVPTIYNYEVVRKTLIRMIVIDELPFSFVEGKGFREFMRNACSRFDIPSRRTVTRDVLQLYADEKAMLKSLFSTIKHRVSITTDTWTSIQNVNYMVITAHFIDVDWVLHKRILGFCVIPNHKGETIGKLIESCLLDWGIERVCTITVDNASENKSAIEYMKKKMSNWKADAMVLTGEFMHLRCCAHIINLIVKEGLKELDESIASIRNAVKYIRSSPSRLEKFKLYAKLEKIDCGRVVVMDVPTRWNSTYLMLETALIFQKAFERREDDDELYNSYFNESDSGRKREGPPNMVHWNKAKKFVRFLKTFYDVTLKFSATLSVTLNLYFNEICKILSLLNSMSGLGDLELATMATNMKRKFNKHWSSADQVNKLLIVSVVLDPRQKLDFVQFCFAAFYEPTKAEELGKDIKNLLVTLYDIYNAWSNNSGCSSSGTNGTQNSNIVQLSSQDVTFEVDPNDFLVSFRKLKERKLDIGA</sequence>
<keyword evidence="4" id="KW-0805">Transcription regulation</keyword>
<keyword evidence="2 7" id="KW-0863">Zinc-finger</keyword>
<keyword evidence="6" id="KW-0804">Transcription</keyword>
<dbReference type="OrthoDB" id="1745426at2759"/>
<feature type="domain" description="BED-type" evidence="8">
    <location>
        <begin position="15"/>
        <end position="68"/>
    </location>
</feature>
<organism evidence="9 10">
    <name type="scientific">Acer yangbiense</name>
    <dbReference type="NCBI Taxonomy" id="1000413"/>
    <lineage>
        <taxon>Eukaryota</taxon>
        <taxon>Viridiplantae</taxon>
        <taxon>Streptophyta</taxon>
        <taxon>Embryophyta</taxon>
        <taxon>Tracheophyta</taxon>
        <taxon>Spermatophyta</taxon>
        <taxon>Magnoliopsida</taxon>
        <taxon>eudicotyledons</taxon>
        <taxon>Gunneridae</taxon>
        <taxon>Pentapetalae</taxon>
        <taxon>rosids</taxon>
        <taxon>malvids</taxon>
        <taxon>Sapindales</taxon>
        <taxon>Sapindaceae</taxon>
        <taxon>Hippocastanoideae</taxon>
        <taxon>Acereae</taxon>
        <taxon>Acer</taxon>
    </lineage>
</organism>
<accession>A0A5C7H589</accession>
<keyword evidence="5" id="KW-0238">DNA-binding</keyword>
<evidence type="ECO:0000256" key="4">
    <source>
        <dbReference type="ARBA" id="ARBA00023015"/>
    </source>
</evidence>
<evidence type="ECO:0000259" key="8">
    <source>
        <dbReference type="PROSITE" id="PS50808"/>
    </source>
</evidence>
<name>A0A5C7H589_9ROSI</name>
<evidence type="ECO:0000256" key="3">
    <source>
        <dbReference type="ARBA" id="ARBA00022833"/>
    </source>
</evidence>
<dbReference type="EMBL" id="VAHF01000011">
    <property type="protein sequence ID" value="TXG51602.1"/>
    <property type="molecule type" value="Genomic_DNA"/>
</dbReference>
<dbReference type="Proteomes" id="UP000323000">
    <property type="component" value="Chromosome 11"/>
</dbReference>
<dbReference type="InterPro" id="IPR012337">
    <property type="entry name" value="RNaseH-like_sf"/>
</dbReference>
<evidence type="ECO:0000313" key="10">
    <source>
        <dbReference type="Proteomes" id="UP000323000"/>
    </source>
</evidence>
<dbReference type="GO" id="GO:0003677">
    <property type="term" value="F:DNA binding"/>
    <property type="evidence" value="ECO:0007669"/>
    <property type="project" value="UniProtKB-KW"/>
</dbReference>
<gene>
    <name evidence="9" type="ORF">EZV62_024126</name>
</gene>
<evidence type="ECO:0000256" key="1">
    <source>
        <dbReference type="ARBA" id="ARBA00022723"/>
    </source>
</evidence>
<dbReference type="PANTHER" id="PTHR46481:SF2">
    <property type="entry name" value="BED-TYPE DOMAIN-CONTAINING PROTEIN"/>
    <property type="match status" value="1"/>
</dbReference>
<keyword evidence="1" id="KW-0479">Metal-binding</keyword>
<dbReference type="SMART" id="SM00614">
    <property type="entry name" value="ZnF_BED"/>
    <property type="match status" value="1"/>
</dbReference>
<dbReference type="PANTHER" id="PTHR46481">
    <property type="entry name" value="ZINC FINGER BED DOMAIN-CONTAINING PROTEIN 4"/>
    <property type="match status" value="1"/>
</dbReference>
<evidence type="ECO:0000256" key="7">
    <source>
        <dbReference type="PROSITE-ProRule" id="PRU00027"/>
    </source>
</evidence>